<accession>A0A2T3AYQ8</accession>
<dbReference type="PANTHER" id="PTHR38887">
    <property type="entry name" value="CHROMOSOME 21, WHOLE GENOME SHOTGUN SEQUENCE"/>
    <property type="match status" value="1"/>
</dbReference>
<sequence>MVLIAALIGAALETSEMHRPSRNALVRRDNSHDDHLDSQHEISQDQIDERAFQEVQKYADFQRELSERVYDDILKEGTYGYPRSSLDTSVFPSICHNFLPAPIIIPQQRSEGGKRAWTRAYAPSLLGCGIDQDTFLDFLDSYNQVTKNSPYLGVVNLPALWARPTPSMTQTSVSRAIPMAVSLAKTLQSEEQSNYLRHANDELFVLHGLFALVVTFNHSRNSQTYTVDISQPSSTGSTTHTIQPQQQTGAPLIFPEVDTDCFMQRIKAEEMDEDILYLMIVNN</sequence>
<gene>
    <name evidence="2" type="ORF">M430DRAFT_20504</name>
</gene>
<dbReference type="PANTHER" id="PTHR38887:SF1">
    <property type="entry name" value="RAS MODIFICATION PROTEIN ERF4"/>
    <property type="match status" value="1"/>
</dbReference>
<dbReference type="RefSeq" id="XP_024719797.1">
    <property type="nucleotide sequence ID" value="XM_024864311.1"/>
</dbReference>
<dbReference type="OrthoDB" id="3433125at2759"/>
<evidence type="ECO:0000313" key="3">
    <source>
        <dbReference type="Proteomes" id="UP000241818"/>
    </source>
</evidence>
<dbReference type="GeneID" id="36572392"/>
<keyword evidence="3" id="KW-1185">Reference proteome</keyword>
<dbReference type="AlphaFoldDB" id="A0A2T3AYQ8"/>
<evidence type="ECO:0000256" key="1">
    <source>
        <dbReference type="SAM" id="MobiDB-lite"/>
    </source>
</evidence>
<evidence type="ECO:0000313" key="2">
    <source>
        <dbReference type="EMBL" id="PSS15198.1"/>
    </source>
</evidence>
<name>A0A2T3AYQ8_AMORE</name>
<protein>
    <submittedName>
        <fullName evidence="2">Uncharacterized protein</fullName>
    </submittedName>
</protein>
<dbReference type="EMBL" id="KZ679013">
    <property type="protein sequence ID" value="PSS15198.1"/>
    <property type="molecule type" value="Genomic_DNA"/>
</dbReference>
<proteinExistence type="predicted"/>
<dbReference type="InParanoid" id="A0A2T3AYQ8"/>
<dbReference type="InterPro" id="IPR053221">
    <property type="entry name" value="Burnettramic_acid_biosynth"/>
</dbReference>
<organism evidence="2 3">
    <name type="scientific">Amorphotheca resinae ATCC 22711</name>
    <dbReference type="NCBI Taxonomy" id="857342"/>
    <lineage>
        <taxon>Eukaryota</taxon>
        <taxon>Fungi</taxon>
        <taxon>Dikarya</taxon>
        <taxon>Ascomycota</taxon>
        <taxon>Pezizomycotina</taxon>
        <taxon>Leotiomycetes</taxon>
        <taxon>Helotiales</taxon>
        <taxon>Amorphothecaceae</taxon>
        <taxon>Amorphotheca</taxon>
    </lineage>
</organism>
<reference evidence="2 3" key="1">
    <citation type="journal article" date="2018" name="New Phytol.">
        <title>Comparative genomics and transcriptomics depict ericoid mycorrhizal fungi as versatile saprotrophs and plant mutualists.</title>
        <authorList>
            <person name="Martino E."/>
            <person name="Morin E."/>
            <person name="Grelet G.A."/>
            <person name="Kuo A."/>
            <person name="Kohler A."/>
            <person name="Daghino S."/>
            <person name="Barry K.W."/>
            <person name="Cichocki N."/>
            <person name="Clum A."/>
            <person name="Dockter R.B."/>
            <person name="Hainaut M."/>
            <person name="Kuo R.C."/>
            <person name="LaButti K."/>
            <person name="Lindahl B.D."/>
            <person name="Lindquist E.A."/>
            <person name="Lipzen A."/>
            <person name="Khouja H.R."/>
            <person name="Magnuson J."/>
            <person name="Murat C."/>
            <person name="Ohm R.A."/>
            <person name="Singer S.W."/>
            <person name="Spatafora J.W."/>
            <person name="Wang M."/>
            <person name="Veneault-Fourrey C."/>
            <person name="Henrissat B."/>
            <person name="Grigoriev I.V."/>
            <person name="Martin F.M."/>
            <person name="Perotto S."/>
        </authorList>
    </citation>
    <scope>NUCLEOTIDE SEQUENCE [LARGE SCALE GENOMIC DNA]</scope>
    <source>
        <strain evidence="2 3">ATCC 22711</strain>
    </source>
</reference>
<feature type="region of interest" description="Disordered" evidence="1">
    <location>
        <begin position="229"/>
        <end position="248"/>
    </location>
</feature>
<dbReference type="Proteomes" id="UP000241818">
    <property type="component" value="Unassembled WGS sequence"/>
</dbReference>